<gene>
    <name evidence="1" type="ORF">PCA10_49760</name>
</gene>
<dbReference type="InterPro" id="IPR038079">
    <property type="entry name" value="PA2021-like_sf"/>
</dbReference>
<dbReference type="OrthoDB" id="6953553at2"/>
<dbReference type="Proteomes" id="UP000015503">
    <property type="component" value="Chromosome"/>
</dbReference>
<reference evidence="1 2" key="1">
    <citation type="journal article" date="2013" name="Genome Announc.">
        <title>Complete Genome Sequence of the Carbazole Degrader Pseudomonas resinovorans Strain CA10 (NBRC 106553).</title>
        <authorList>
            <person name="Shintani M."/>
            <person name="Hosoyama A."/>
            <person name="Ohji S."/>
            <person name="Tsuchikane K."/>
            <person name="Takarada H."/>
            <person name="Yamazoe A."/>
            <person name="Fujita N."/>
            <person name="Nojiri H."/>
        </authorList>
    </citation>
    <scope>NUCLEOTIDE SEQUENCE [LARGE SCALE GENOMIC DNA]</scope>
    <source>
        <strain evidence="1 2">NBRC 106553</strain>
    </source>
</reference>
<evidence type="ECO:0000313" key="1">
    <source>
        <dbReference type="EMBL" id="BAN50708.1"/>
    </source>
</evidence>
<dbReference type="RefSeq" id="WP_016494836.1">
    <property type="nucleotide sequence ID" value="NC_021499.1"/>
</dbReference>
<dbReference type="PATRIC" id="fig|1245471.3.peg.5041"/>
<dbReference type="Gene3D" id="3.40.1170.40">
    <property type="entry name" value="Protein of unknown function DUF3203"/>
    <property type="match status" value="1"/>
</dbReference>
<dbReference type="EMBL" id="AP013068">
    <property type="protein sequence ID" value="BAN50708.1"/>
    <property type="molecule type" value="Genomic_DNA"/>
</dbReference>
<keyword evidence="2" id="KW-1185">Reference proteome</keyword>
<dbReference type="Pfam" id="PF11462">
    <property type="entry name" value="DUF3203"/>
    <property type="match status" value="1"/>
</dbReference>
<dbReference type="SUPFAM" id="SSF141447">
    <property type="entry name" value="PA2021-like"/>
    <property type="match status" value="1"/>
</dbReference>
<protein>
    <submittedName>
        <fullName evidence="1">Uncharacterized protein</fullName>
    </submittedName>
</protein>
<sequence length="67" mass="7197">MAVQIDFDRDMCVLDLKGKVVELPIHQVVISTDPALHGPVIRCVDGNAPISEGQAQMLISAGAQDNR</sequence>
<evidence type="ECO:0000313" key="2">
    <source>
        <dbReference type="Proteomes" id="UP000015503"/>
    </source>
</evidence>
<name>S6AWH4_METRE</name>
<dbReference type="AlphaFoldDB" id="S6AWH4"/>
<proteinExistence type="predicted"/>
<dbReference type="STRING" id="1245471.PCA10_49760"/>
<dbReference type="HOGENOM" id="CLU_2809215_0_0_6"/>
<organism evidence="1 2">
    <name type="scientific">Metapseudomonas resinovorans NBRC 106553</name>
    <dbReference type="NCBI Taxonomy" id="1245471"/>
    <lineage>
        <taxon>Bacteria</taxon>
        <taxon>Pseudomonadati</taxon>
        <taxon>Pseudomonadota</taxon>
        <taxon>Gammaproteobacteria</taxon>
        <taxon>Pseudomonadales</taxon>
        <taxon>Pseudomonadaceae</taxon>
        <taxon>Metapseudomonas</taxon>
    </lineage>
</organism>
<dbReference type="InterPro" id="IPR021564">
    <property type="entry name" value="DUF3203"/>
</dbReference>
<accession>S6AWH4</accession>
<dbReference type="KEGG" id="pre:PCA10_49760"/>